<accession>A0A1G2QWD7</accession>
<dbReference type="InterPro" id="IPR019927">
    <property type="entry name" value="Ribosomal_uL3_bac/org-type"/>
</dbReference>
<keyword evidence="4 8" id="KW-0689">Ribosomal protein</keyword>
<evidence type="ECO:0000256" key="5">
    <source>
        <dbReference type="ARBA" id="ARBA00023274"/>
    </source>
</evidence>
<evidence type="ECO:0000256" key="1">
    <source>
        <dbReference type="ARBA" id="ARBA00006540"/>
    </source>
</evidence>
<proteinExistence type="inferred from homology"/>
<dbReference type="PANTHER" id="PTHR11229:SF16">
    <property type="entry name" value="LARGE RIBOSOMAL SUBUNIT PROTEIN UL3C"/>
    <property type="match status" value="1"/>
</dbReference>
<comment type="caution">
    <text evidence="8">The sequence shown here is derived from an EMBL/GenBank/DDBJ whole genome shotgun (WGS) entry which is preliminary data.</text>
</comment>
<dbReference type="NCBIfam" id="TIGR03625">
    <property type="entry name" value="L3_bact"/>
    <property type="match status" value="1"/>
</dbReference>
<evidence type="ECO:0000256" key="3">
    <source>
        <dbReference type="ARBA" id="ARBA00022884"/>
    </source>
</evidence>
<reference evidence="8 9" key="1">
    <citation type="journal article" date="2016" name="Nat. Commun.">
        <title>Thousands of microbial genomes shed light on interconnected biogeochemical processes in an aquifer system.</title>
        <authorList>
            <person name="Anantharaman K."/>
            <person name="Brown C.T."/>
            <person name="Hug L.A."/>
            <person name="Sharon I."/>
            <person name="Castelle C.J."/>
            <person name="Probst A.J."/>
            <person name="Thomas B.C."/>
            <person name="Singh A."/>
            <person name="Wilkins M.J."/>
            <person name="Karaoz U."/>
            <person name="Brodie E.L."/>
            <person name="Williams K.H."/>
            <person name="Hubbard S.S."/>
            <person name="Banfield J.F."/>
        </authorList>
    </citation>
    <scope>NUCLEOTIDE SEQUENCE [LARGE SCALE GENOMIC DNA]</scope>
</reference>
<name>A0A1G2QWD7_9BACT</name>
<evidence type="ECO:0000256" key="6">
    <source>
        <dbReference type="NCBIfam" id="TIGR03625"/>
    </source>
</evidence>
<evidence type="ECO:0000313" key="9">
    <source>
        <dbReference type="Proteomes" id="UP000178065"/>
    </source>
</evidence>
<dbReference type="Proteomes" id="UP000178065">
    <property type="component" value="Unassembled WGS sequence"/>
</dbReference>
<feature type="region of interest" description="Disordered" evidence="7">
    <location>
        <begin position="103"/>
        <end position="131"/>
    </location>
</feature>
<dbReference type="InterPro" id="IPR009000">
    <property type="entry name" value="Transl_B-barrel_sf"/>
</dbReference>
<organism evidence="8 9">
    <name type="scientific">Candidatus Wildermuthbacteria bacterium RIFCSPHIGHO2_01_FULL_49_22b</name>
    <dbReference type="NCBI Taxonomy" id="1802448"/>
    <lineage>
        <taxon>Bacteria</taxon>
        <taxon>Candidatus Wildermuthiibacteriota</taxon>
    </lineage>
</organism>
<dbReference type="Pfam" id="PF00297">
    <property type="entry name" value="Ribosomal_L3"/>
    <property type="match status" value="1"/>
</dbReference>
<dbReference type="GO" id="GO:0003735">
    <property type="term" value="F:structural constituent of ribosome"/>
    <property type="evidence" value="ECO:0007669"/>
    <property type="project" value="UniProtKB-UniRule"/>
</dbReference>
<dbReference type="AlphaFoldDB" id="A0A1G2QWD7"/>
<evidence type="ECO:0000256" key="2">
    <source>
        <dbReference type="ARBA" id="ARBA00022730"/>
    </source>
</evidence>
<dbReference type="InterPro" id="IPR000597">
    <property type="entry name" value="Ribosomal_uL3"/>
</dbReference>
<dbReference type="STRING" id="1802448.A2672_01685"/>
<dbReference type="SUPFAM" id="SSF50447">
    <property type="entry name" value="Translation proteins"/>
    <property type="match status" value="1"/>
</dbReference>
<keyword evidence="2" id="KW-0699">rRNA-binding</keyword>
<evidence type="ECO:0000256" key="4">
    <source>
        <dbReference type="ARBA" id="ARBA00022980"/>
    </source>
</evidence>
<dbReference type="FunFam" id="2.40.30.10:FF:000004">
    <property type="entry name" value="50S ribosomal protein L3"/>
    <property type="match status" value="1"/>
</dbReference>
<evidence type="ECO:0000256" key="7">
    <source>
        <dbReference type="SAM" id="MobiDB-lite"/>
    </source>
</evidence>
<protein>
    <recommendedName>
        <fullName evidence="6">50S ribosomal protein L3</fullName>
    </recommendedName>
</protein>
<dbReference type="GO" id="GO:0006412">
    <property type="term" value="P:translation"/>
    <property type="evidence" value="ECO:0007669"/>
    <property type="project" value="UniProtKB-UniRule"/>
</dbReference>
<dbReference type="EMBL" id="MHTT01000027">
    <property type="protein sequence ID" value="OHA64886.1"/>
    <property type="molecule type" value="Genomic_DNA"/>
</dbReference>
<evidence type="ECO:0000313" key="8">
    <source>
        <dbReference type="EMBL" id="OHA64886.1"/>
    </source>
</evidence>
<gene>
    <name evidence="8" type="ORF">A2672_01685</name>
</gene>
<dbReference type="GO" id="GO:0022625">
    <property type="term" value="C:cytosolic large ribosomal subunit"/>
    <property type="evidence" value="ECO:0007669"/>
    <property type="project" value="TreeGrafter"/>
</dbReference>
<keyword evidence="5" id="KW-0687">Ribonucleoprotein</keyword>
<dbReference type="GO" id="GO:0019843">
    <property type="term" value="F:rRNA binding"/>
    <property type="evidence" value="ECO:0007669"/>
    <property type="project" value="UniProtKB-KW"/>
</dbReference>
<dbReference type="PANTHER" id="PTHR11229">
    <property type="entry name" value="50S RIBOSOMAL PROTEIN L3"/>
    <property type="match status" value="1"/>
</dbReference>
<keyword evidence="3" id="KW-0694">RNA-binding</keyword>
<dbReference type="Gene3D" id="2.40.30.10">
    <property type="entry name" value="Translation factors"/>
    <property type="match status" value="2"/>
</dbReference>
<sequence length="193" mass="21463">MMKAMLGRKLGMTQLFKEDKVIPVTVIEAGPISVLRRLTKEKDGYEAVQVGYEEKSKIKNQKSKRYKYIREFRGQGEKEPGEQITVDIFKEGDKVKVSGISKGKGFQGGVKRHGMSGRNATHGVKHEERTIGSTGMRFPQRVVKGRKMPGRMGGTRVTTKNLKVMQVDKEKNLISLSGAVPGRPGTLLFITSI</sequence>
<comment type="similarity">
    <text evidence="1">Belongs to the universal ribosomal protein uL3 family.</text>
</comment>